<dbReference type="Proteomes" id="UP000037953">
    <property type="component" value="Unassembled WGS sequence"/>
</dbReference>
<evidence type="ECO:0008006" key="6">
    <source>
        <dbReference type="Google" id="ProtNLM"/>
    </source>
</evidence>
<evidence type="ECO:0000313" key="4">
    <source>
        <dbReference type="EMBL" id="KPE50545.1"/>
    </source>
</evidence>
<evidence type="ECO:0000256" key="2">
    <source>
        <dbReference type="SAM" id="MobiDB-lite"/>
    </source>
</evidence>
<dbReference type="Pfam" id="PF02412">
    <property type="entry name" value="TSP_3"/>
    <property type="match status" value="3"/>
</dbReference>
<accession>A0A0N1KSW1</accession>
<reference evidence="5" key="2">
    <citation type="submission" date="2015-09" db="EMBL/GenBank/DDBJ databases">
        <title>Draft genome sequence of a multidrug-resistant Chryseobacterium indologenes isolate from Malaysia.</title>
        <authorList>
            <person name="Yu C.Y."/>
            <person name="Ang G.Y."/>
            <person name="Chan K.-G."/>
        </authorList>
    </citation>
    <scope>NUCLEOTIDE SEQUENCE [LARGE SCALE GENOMIC DNA]</scope>
    <source>
        <strain evidence="5">CI_885</strain>
    </source>
</reference>
<sequence length="326" mass="36793">MKIKASLLLLLVISVLHAQEVENQEAFKKCRKEFNKKKCLSDTDGDGTLFYLDKCPEEAGPAENDGCLWPDEDGDGTPDKDDVCPTVAGPAENNGCLWQDTDGDGILDKDDACPTVQGTAELQGCPPHVTHYYTQEELKKVEDDFTIRTKGYNFHALADLLFKKIDKKSVKHKIVYVGVLNVSTAGCGMDRTDYSAVNLLNSLKFRSFWDERNFKKFVGLFPEKTIIPVPRSAMAGYYGEYLEQLNFKGVPQSKLDYRIVYNIKGNFVKETNTKELIIPDSDFITLNINTEEKKNKAEVRLGDLICYFEFKNGSVIEISKENYENS</sequence>
<protein>
    <recommendedName>
        <fullName evidence="6">Alpha-agarase</fullName>
    </recommendedName>
</protein>
<dbReference type="SUPFAM" id="SSF103647">
    <property type="entry name" value="TSP type-3 repeat"/>
    <property type="match status" value="1"/>
</dbReference>
<dbReference type="GO" id="GO:0005509">
    <property type="term" value="F:calcium ion binding"/>
    <property type="evidence" value="ECO:0007669"/>
    <property type="project" value="InterPro"/>
</dbReference>
<dbReference type="OrthoDB" id="1273975at2"/>
<dbReference type="InterPro" id="IPR028974">
    <property type="entry name" value="TSP_type-3_rpt"/>
</dbReference>
<organism evidence="4 5">
    <name type="scientific">Chryseobacterium indologenes</name>
    <name type="common">Flavobacterium indologenes</name>
    <dbReference type="NCBI Taxonomy" id="253"/>
    <lineage>
        <taxon>Bacteria</taxon>
        <taxon>Pseudomonadati</taxon>
        <taxon>Bacteroidota</taxon>
        <taxon>Flavobacteriia</taxon>
        <taxon>Flavobacteriales</taxon>
        <taxon>Weeksellaceae</taxon>
        <taxon>Chryseobacterium group</taxon>
        <taxon>Chryseobacterium</taxon>
    </lineage>
</organism>
<evidence type="ECO:0000313" key="5">
    <source>
        <dbReference type="Proteomes" id="UP000037953"/>
    </source>
</evidence>
<keyword evidence="1 3" id="KW-0732">Signal</keyword>
<feature type="signal peptide" evidence="3">
    <location>
        <begin position="1"/>
        <end position="18"/>
    </location>
</feature>
<dbReference type="GO" id="GO:0007155">
    <property type="term" value="P:cell adhesion"/>
    <property type="evidence" value="ECO:0007669"/>
    <property type="project" value="InterPro"/>
</dbReference>
<evidence type="ECO:0000256" key="3">
    <source>
        <dbReference type="SAM" id="SignalP"/>
    </source>
</evidence>
<dbReference type="Gene3D" id="4.10.1080.10">
    <property type="entry name" value="TSP type-3 repeat"/>
    <property type="match status" value="1"/>
</dbReference>
<gene>
    <name evidence="4" type="ORF">AOB46_14270</name>
</gene>
<feature type="region of interest" description="Disordered" evidence="2">
    <location>
        <begin position="62"/>
        <end position="81"/>
    </location>
</feature>
<feature type="chain" id="PRO_5005876077" description="Alpha-agarase" evidence="3">
    <location>
        <begin position="19"/>
        <end position="326"/>
    </location>
</feature>
<reference evidence="4 5" key="1">
    <citation type="journal article" date="2015" name="Genom Data">
        <title>Draft genome sequence of a multidrug-resistant Chryseobacterium indologenes isolate from Malaysia.</title>
        <authorList>
            <person name="Yu C.Y."/>
            <person name="Ang G.Y."/>
            <person name="Cheng H.J."/>
            <person name="Cheong Y.M."/>
            <person name="Yin W.F."/>
            <person name="Chan K.G."/>
        </authorList>
    </citation>
    <scope>NUCLEOTIDE SEQUENCE [LARGE SCALE GENOMIC DNA]</scope>
    <source>
        <strain evidence="4 5">CI_885</strain>
    </source>
</reference>
<evidence type="ECO:0000256" key="1">
    <source>
        <dbReference type="ARBA" id="ARBA00022729"/>
    </source>
</evidence>
<dbReference type="PATRIC" id="fig|253.9.peg.4733"/>
<name>A0A0N1KSW1_CHRID</name>
<dbReference type="InterPro" id="IPR003367">
    <property type="entry name" value="Thrombospondin_3-like_rpt"/>
</dbReference>
<dbReference type="AlphaFoldDB" id="A0A0N1KSW1"/>
<comment type="caution">
    <text evidence="4">The sequence shown here is derived from an EMBL/GenBank/DDBJ whole genome shotgun (WGS) entry which is preliminary data.</text>
</comment>
<proteinExistence type="predicted"/>
<dbReference type="EMBL" id="LJOD01000009">
    <property type="protein sequence ID" value="KPE50545.1"/>
    <property type="molecule type" value="Genomic_DNA"/>
</dbReference>